<evidence type="ECO:0000313" key="1">
    <source>
        <dbReference type="EMBL" id="GET37672.1"/>
    </source>
</evidence>
<name>A0AAV3XBN1_9CYAN</name>
<dbReference type="SUPFAM" id="SSF52096">
    <property type="entry name" value="ClpP/crotonase"/>
    <property type="match status" value="1"/>
</dbReference>
<dbReference type="PANTHER" id="PTHR35984:SF1">
    <property type="entry name" value="PERIPLASMIC SERINE PROTEASE"/>
    <property type="match status" value="1"/>
</dbReference>
<gene>
    <name evidence="1" type="ORF">MiSe_24260</name>
</gene>
<keyword evidence="2" id="KW-1185">Reference proteome</keyword>
<sequence>MYSDRVACYKELEELRRSKLLVYITGDRPGMEIQIQHEVLDYFSDHLETFASPKKISLYLYSTGGDILAGWSIVNLIRQYCDEFEVIVPSKARSTATLITLGANRIIMTKNATLGPIDPSVNIPLNPQTSGTPERARFPISVEAVAGYLELATAKLNIKDEQLLTSILLKLSDSVHPLALGQIYRTRLQIQVLAEKLLRTHLDDENKIEKIISFLSSKSGSHDYTIYSKQAASDLHLPIEEPDDELDRIIKSIYADFREELELNIRYNQNILIGENNKKEYSFTRAAIESISGGSHKFISQGVLEKSELPTNAGLLNINDKRIFEGWKYEPQTS</sequence>
<dbReference type="PANTHER" id="PTHR35984">
    <property type="entry name" value="PERIPLASMIC SERINE PROTEASE"/>
    <property type="match status" value="1"/>
</dbReference>
<accession>A0AAV3XBN1</accession>
<dbReference type="AlphaFoldDB" id="A0AAV3XBN1"/>
<evidence type="ECO:0000313" key="2">
    <source>
        <dbReference type="Proteomes" id="UP001050975"/>
    </source>
</evidence>
<organism evidence="1 2">
    <name type="scientific">Microseira wollei NIES-4236</name>
    <dbReference type="NCBI Taxonomy" id="2530354"/>
    <lineage>
        <taxon>Bacteria</taxon>
        <taxon>Bacillati</taxon>
        <taxon>Cyanobacteriota</taxon>
        <taxon>Cyanophyceae</taxon>
        <taxon>Oscillatoriophycideae</taxon>
        <taxon>Aerosakkonematales</taxon>
        <taxon>Aerosakkonemataceae</taxon>
        <taxon>Microseira</taxon>
    </lineage>
</organism>
<dbReference type="Pfam" id="PF01972">
    <property type="entry name" value="SDH_protease"/>
    <property type="match status" value="1"/>
</dbReference>
<dbReference type="Proteomes" id="UP001050975">
    <property type="component" value="Unassembled WGS sequence"/>
</dbReference>
<comment type="caution">
    <text evidence="1">The sequence shown here is derived from an EMBL/GenBank/DDBJ whole genome shotgun (WGS) entry which is preliminary data.</text>
</comment>
<evidence type="ECO:0008006" key="3">
    <source>
        <dbReference type="Google" id="ProtNLM"/>
    </source>
</evidence>
<dbReference type="GO" id="GO:0016020">
    <property type="term" value="C:membrane"/>
    <property type="evidence" value="ECO:0007669"/>
    <property type="project" value="InterPro"/>
</dbReference>
<dbReference type="InterPro" id="IPR002825">
    <property type="entry name" value="Pept_S49_ser-pept_pro"/>
</dbReference>
<protein>
    <recommendedName>
        <fullName evidence="3">Serine protease</fullName>
    </recommendedName>
</protein>
<dbReference type="Gene3D" id="3.90.226.10">
    <property type="entry name" value="2-enoyl-CoA Hydratase, Chain A, domain 1"/>
    <property type="match status" value="1"/>
</dbReference>
<reference evidence="1" key="1">
    <citation type="submission" date="2019-10" db="EMBL/GenBank/DDBJ databases">
        <title>Draft genome sequece of Microseira wollei NIES-4236.</title>
        <authorList>
            <person name="Yamaguchi H."/>
            <person name="Suzuki S."/>
            <person name="Kawachi M."/>
        </authorList>
    </citation>
    <scope>NUCLEOTIDE SEQUENCE</scope>
    <source>
        <strain evidence="1">NIES-4236</strain>
    </source>
</reference>
<proteinExistence type="predicted"/>
<dbReference type="EMBL" id="BLAY01000032">
    <property type="protein sequence ID" value="GET37672.1"/>
    <property type="molecule type" value="Genomic_DNA"/>
</dbReference>
<dbReference type="InterPro" id="IPR029045">
    <property type="entry name" value="ClpP/crotonase-like_dom_sf"/>
</dbReference>